<protein>
    <submittedName>
        <fullName evidence="1">Proteasome activator subunit 4</fullName>
    </submittedName>
</protein>
<dbReference type="InterPro" id="IPR035309">
    <property type="entry name" value="PSME4"/>
</dbReference>
<keyword evidence="1" id="KW-0647">Proteasome</keyword>
<accession>A0A199UCW9</accession>
<sequence>MQVREAVGVMVSVLCSNMRLFATSGLDHLSVGTVGDAYMFGPPQKKNWAKSLTERASELSINIQNANLSDRMQSADSAHENGFTNAEAEADVKRMETLIRYIISSLKSGRSSVLLDIIVGLLYPVLSLQEMHGRSNRSSSFEEEKKTDNHNESSEIIAEYLGSSEFSHAIRNSMKNVKRLLLN</sequence>
<proteinExistence type="predicted"/>
<dbReference type="GO" id="GO:0070628">
    <property type="term" value="F:proteasome binding"/>
    <property type="evidence" value="ECO:0007669"/>
    <property type="project" value="InterPro"/>
</dbReference>
<dbReference type="GO" id="GO:0000502">
    <property type="term" value="C:proteasome complex"/>
    <property type="evidence" value="ECO:0007669"/>
    <property type="project" value="UniProtKB-KW"/>
</dbReference>
<name>A0A199UCW9_ANACO</name>
<dbReference type="EMBL" id="LSRQ01008439">
    <property type="protein sequence ID" value="OAY62697.1"/>
    <property type="molecule type" value="Genomic_DNA"/>
</dbReference>
<feature type="non-terminal residue" evidence="1">
    <location>
        <position position="183"/>
    </location>
</feature>
<dbReference type="GO" id="GO:0005829">
    <property type="term" value="C:cytosol"/>
    <property type="evidence" value="ECO:0007669"/>
    <property type="project" value="TreeGrafter"/>
</dbReference>
<evidence type="ECO:0000313" key="2">
    <source>
        <dbReference type="Proteomes" id="UP000092600"/>
    </source>
</evidence>
<dbReference type="GO" id="GO:0010499">
    <property type="term" value="P:proteasomal ubiquitin-independent protein catabolic process"/>
    <property type="evidence" value="ECO:0007669"/>
    <property type="project" value="TreeGrafter"/>
</dbReference>
<dbReference type="GO" id="GO:0016504">
    <property type="term" value="F:peptidase activator activity"/>
    <property type="evidence" value="ECO:0007669"/>
    <property type="project" value="InterPro"/>
</dbReference>
<comment type="caution">
    <text evidence="1">The sequence shown here is derived from an EMBL/GenBank/DDBJ whole genome shotgun (WGS) entry which is preliminary data.</text>
</comment>
<gene>
    <name evidence="1" type="ORF">ACMD2_23392</name>
</gene>
<dbReference type="AlphaFoldDB" id="A0A199UCW9"/>
<dbReference type="PANTHER" id="PTHR32170:SF3">
    <property type="entry name" value="PROTEASOME ACTIVATOR COMPLEX SUBUNIT 4"/>
    <property type="match status" value="1"/>
</dbReference>
<evidence type="ECO:0000313" key="1">
    <source>
        <dbReference type="EMBL" id="OAY62697.1"/>
    </source>
</evidence>
<reference evidence="1 2" key="1">
    <citation type="journal article" date="2016" name="DNA Res.">
        <title>The draft genome of MD-2 pineapple using hybrid error correction of long reads.</title>
        <authorList>
            <person name="Redwan R.M."/>
            <person name="Saidin A."/>
            <person name="Kumar S.V."/>
        </authorList>
    </citation>
    <scope>NUCLEOTIDE SEQUENCE [LARGE SCALE GENOMIC DNA]</scope>
    <source>
        <strain evidence="2">cv. MD2</strain>
        <tissue evidence="1">Leaf</tissue>
    </source>
</reference>
<organism evidence="1 2">
    <name type="scientific">Ananas comosus</name>
    <name type="common">Pineapple</name>
    <name type="synonym">Ananas ananas</name>
    <dbReference type="NCBI Taxonomy" id="4615"/>
    <lineage>
        <taxon>Eukaryota</taxon>
        <taxon>Viridiplantae</taxon>
        <taxon>Streptophyta</taxon>
        <taxon>Embryophyta</taxon>
        <taxon>Tracheophyta</taxon>
        <taxon>Spermatophyta</taxon>
        <taxon>Magnoliopsida</taxon>
        <taxon>Liliopsida</taxon>
        <taxon>Poales</taxon>
        <taxon>Bromeliaceae</taxon>
        <taxon>Bromelioideae</taxon>
        <taxon>Ananas</taxon>
    </lineage>
</organism>
<dbReference type="GO" id="GO:0005634">
    <property type="term" value="C:nucleus"/>
    <property type="evidence" value="ECO:0007669"/>
    <property type="project" value="TreeGrafter"/>
</dbReference>
<dbReference type="PANTHER" id="PTHR32170">
    <property type="entry name" value="PROTEASOME ACTIVATOR COMPLEX SUBUNIT 4"/>
    <property type="match status" value="1"/>
</dbReference>
<dbReference type="Proteomes" id="UP000092600">
    <property type="component" value="Unassembled WGS sequence"/>
</dbReference>
<dbReference type="STRING" id="4615.A0A199UCW9"/>